<evidence type="ECO:0000256" key="8">
    <source>
        <dbReference type="ARBA" id="ARBA00023285"/>
    </source>
</evidence>
<dbReference type="Pfam" id="PF01522">
    <property type="entry name" value="Polysacc_deac_1"/>
    <property type="match status" value="1"/>
</dbReference>
<proteinExistence type="predicted"/>
<dbReference type="SUPFAM" id="SSF88713">
    <property type="entry name" value="Glycoside hydrolase/deacetylase"/>
    <property type="match status" value="1"/>
</dbReference>
<comment type="subcellular location">
    <subcellularLocation>
        <location evidence="2">Cell membrane</location>
        <topology evidence="2">Lipid-anchor</topology>
        <topology evidence="2">GPI-anchor</topology>
    </subcellularLocation>
</comment>
<keyword evidence="4" id="KW-0325">Glycoprotein</keyword>
<dbReference type="OrthoDB" id="407355at2759"/>
<dbReference type="GO" id="GO:0071555">
    <property type="term" value="P:cell wall organization"/>
    <property type="evidence" value="ECO:0007669"/>
    <property type="project" value="UniProtKB-KW"/>
</dbReference>
<dbReference type="GO" id="GO:0098552">
    <property type="term" value="C:side of membrane"/>
    <property type="evidence" value="ECO:0007669"/>
    <property type="project" value="UniProtKB-KW"/>
</dbReference>
<keyword evidence="6" id="KW-0472">Membrane</keyword>
<feature type="region of interest" description="Disordered" evidence="14">
    <location>
        <begin position="373"/>
        <end position="427"/>
    </location>
</feature>
<dbReference type="GO" id="GO:0000272">
    <property type="term" value="P:polysaccharide catabolic process"/>
    <property type="evidence" value="ECO:0007669"/>
    <property type="project" value="UniProtKB-KW"/>
</dbReference>
<evidence type="ECO:0000256" key="3">
    <source>
        <dbReference type="ARBA" id="ARBA00022475"/>
    </source>
</evidence>
<dbReference type="Proteomes" id="UP001049176">
    <property type="component" value="Chromosome 1"/>
</dbReference>
<dbReference type="GO" id="GO:0004099">
    <property type="term" value="F:chitin deacetylase activity"/>
    <property type="evidence" value="ECO:0007669"/>
    <property type="project" value="UniProtKB-EC"/>
</dbReference>
<feature type="chain" id="PRO_5040255879" description="chitin deacetylase" evidence="15">
    <location>
        <begin position="20"/>
        <end position="473"/>
    </location>
</feature>
<dbReference type="InterPro" id="IPR011330">
    <property type="entry name" value="Glyco_hydro/deAcase_b/a-brl"/>
</dbReference>
<dbReference type="PANTHER" id="PTHR10587">
    <property type="entry name" value="GLYCOSYL TRANSFERASE-RELATED"/>
    <property type="match status" value="1"/>
</dbReference>
<keyword evidence="9" id="KW-0449">Lipoprotein</keyword>
<evidence type="ECO:0000256" key="9">
    <source>
        <dbReference type="ARBA" id="ARBA00023288"/>
    </source>
</evidence>
<evidence type="ECO:0000313" key="17">
    <source>
        <dbReference type="EMBL" id="KAG7100210.1"/>
    </source>
</evidence>
<dbReference type="PANTHER" id="PTHR10587:SF98">
    <property type="entry name" value="CHITIN DEACETYLASE"/>
    <property type="match status" value="1"/>
</dbReference>
<reference evidence="17" key="1">
    <citation type="journal article" date="2021" name="Genome Biol. Evol.">
        <title>The assembled and annotated genome of the fairy-ring fungus Marasmius oreades.</title>
        <authorList>
            <person name="Hiltunen M."/>
            <person name="Ament-Velasquez S.L."/>
            <person name="Johannesson H."/>
        </authorList>
    </citation>
    <scope>NUCLEOTIDE SEQUENCE</scope>
    <source>
        <strain evidence="17">03SP1</strain>
    </source>
</reference>
<dbReference type="GeneID" id="66071061"/>
<feature type="signal peptide" evidence="15">
    <location>
        <begin position="1"/>
        <end position="19"/>
    </location>
</feature>
<evidence type="ECO:0000256" key="11">
    <source>
        <dbReference type="ARBA" id="ARBA00023326"/>
    </source>
</evidence>
<dbReference type="Gene3D" id="3.20.20.370">
    <property type="entry name" value="Glycoside hydrolase/deacetylase"/>
    <property type="match status" value="1"/>
</dbReference>
<dbReference type="InterPro" id="IPR050248">
    <property type="entry name" value="Polysacc_deacetylase_ArnD"/>
</dbReference>
<dbReference type="GO" id="GO:0009272">
    <property type="term" value="P:fungal-type cell wall biogenesis"/>
    <property type="evidence" value="ECO:0007669"/>
    <property type="project" value="UniProtKB-ARBA"/>
</dbReference>
<comment type="caution">
    <text evidence="17">The sequence shown here is derived from an EMBL/GenBank/DDBJ whole genome shotgun (WGS) entry which is preliminary data.</text>
</comment>
<accession>A0A9P7V4H4</accession>
<evidence type="ECO:0000256" key="4">
    <source>
        <dbReference type="ARBA" id="ARBA00022622"/>
    </source>
</evidence>
<evidence type="ECO:0000256" key="15">
    <source>
        <dbReference type="SAM" id="SignalP"/>
    </source>
</evidence>
<comment type="cofactor">
    <cofactor evidence="1">
        <name>Co(2+)</name>
        <dbReference type="ChEBI" id="CHEBI:48828"/>
    </cofactor>
</comment>
<keyword evidence="8" id="KW-0170">Cobalt</keyword>
<dbReference type="EC" id="3.5.1.41" evidence="12"/>
<dbReference type="AlphaFoldDB" id="A0A9P7V4H4"/>
<feature type="domain" description="NodB homology" evidence="16">
    <location>
        <begin position="138"/>
        <end position="330"/>
    </location>
</feature>
<dbReference type="InterPro" id="IPR002509">
    <property type="entry name" value="NODB_dom"/>
</dbReference>
<keyword evidence="10" id="KW-0961">Cell wall biogenesis/degradation</keyword>
<evidence type="ECO:0000256" key="12">
    <source>
        <dbReference type="ARBA" id="ARBA00024056"/>
    </source>
</evidence>
<comment type="catalytic activity">
    <reaction evidence="13">
        <text>[(1-&gt;4)-N-acetyl-beta-D-glucosaminyl](n) + n H2O = chitosan + n acetate</text>
        <dbReference type="Rhea" id="RHEA:10464"/>
        <dbReference type="Rhea" id="RHEA-COMP:9593"/>
        <dbReference type="Rhea" id="RHEA-COMP:9597"/>
        <dbReference type="ChEBI" id="CHEBI:15377"/>
        <dbReference type="ChEBI" id="CHEBI:17029"/>
        <dbReference type="ChEBI" id="CHEBI:30089"/>
        <dbReference type="ChEBI" id="CHEBI:57704"/>
        <dbReference type="EC" id="3.5.1.41"/>
    </reaction>
    <physiologicalReaction direction="left-to-right" evidence="13">
        <dbReference type="Rhea" id="RHEA:10465"/>
    </physiologicalReaction>
</comment>
<organism evidence="17 18">
    <name type="scientific">Marasmius oreades</name>
    <name type="common">fairy-ring Marasmius</name>
    <dbReference type="NCBI Taxonomy" id="181124"/>
    <lineage>
        <taxon>Eukaryota</taxon>
        <taxon>Fungi</taxon>
        <taxon>Dikarya</taxon>
        <taxon>Basidiomycota</taxon>
        <taxon>Agaricomycotina</taxon>
        <taxon>Agaricomycetes</taxon>
        <taxon>Agaricomycetidae</taxon>
        <taxon>Agaricales</taxon>
        <taxon>Marasmiineae</taxon>
        <taxon>Marasmiaceae</taxon>
        <taxon>Marasmius</taxon>
    </lineage>
</organism>
<keyword evidence="5" id="KW-0146">Chitin degradation</keyword>
<protein>
    <recommendedName>
        <fullName evidence="12">chitin deacetylase</fullName>
        <ecNumber evidence="12">3.5.1.41</ecNumber>
    </recommendedName>
</protein>
<evidence type="ECO:0000256" key="7">
    <source>
        <dbReference type="ARBA" id="ARBA00023277"/>
    </source>
</evidence>
<evidence type="ECO:0000256" key="5">
    <source>
        <dbReference type="ARBA" id="ARBA00023024"/>
    </source>
</evidence>
<keyword evidence="3" id="KW-1003">Cell membrane</keyword>
<evidence type="ECO:0000256" key="2">
    <source>
        <dbReference type="ARBA" id="ARBA00004609"/>
    </source>
</evidence>
<dbReference type="PROSITE" id="PS51677">
    <property type="entry name" value="NODB"/>
    <property type="match status" value="1"/>
</dbReference>
<keyword evidence="15" id="KW-0732">Signal</keyword>
<dbReference type="RefSeq" id="XP_043016680.1">
    <property type="nucleotide sequence ID" value="XM_043147966.1"/>
</dbReference>
<evidence type="ECO:0000259" key="16">
    <source>
        <dbReference type="PROSITE" id="PS51677"/>
    </source>
</evidence>
<keyword evidence="18" id="KW-1185">Reference proteome</keyword>
<sequence length="473" mass="51030">MRTPTTILLLSSLGRIALSATVKRAEPDRSNVVTVSKITDPAQQCAPYWYPPSDNYSNKFPPTWTVASIVSGDTVAQNKWNSIKAKIPAIAPKGVNGDFSSVNYDYGSDPDCWWTATQCVTSKRSGIPPDVAKIPEPLSAGYGFDDGPNCSHNALYDFLNQNNQKATVFYIGSNVINWPLQAQRALYDGHEICAHSWSHNAMTSLTSEQAFAEIWYTVRPVQAIKSVVGVTPTCWRPPYGDTDDRIRAIVNALGLTTVLWQYDSFDWMGGAQVDTNYGDFLTKARSGEFNRVGTIFLQHENNEFGMSKIMQYYSDMKSVLKLVPVGVAMNKTRPYVETNIEFPTYNEYMSGTTMKPLPASALSFLGVPSSTASSTSATASTSKASTTTTATSGASVTGTGTSTSNASSSSASGTKTGSGASTPTSSNTVTFPVLPANATKAQIQAYVQGMKTMFDSLLASLNGLTRRAAEWMV</sequence>
<evidence type="ECO:0000256" key="6">
    <source>
        <dbReference type="ARBA" id="ARBA00023136"/>
    </source>
</evidence>
<evidence type="ECO:0000256" key="1">
    <source>
        <dbReference type="ARBA" id="ARBA00001941"/>
    </source>
</evidence>
<evidence type="ECO:0000256" key="14">
    <source>
        <dbReference type="SAM" id="MobiDB-lite"/>
    </source>
</evidence>
<keyword evidence="11" id="KW-0624">Polysaccharide degradation</keyword>
<keyword evidence="4" id="KW-0336">GPI-anchor</keyword>
<evidence type="ECO:0000256" key="10">
    <source>
        <dbReference type="ARBA" id="ARBA00023316"/>
    </source>
</evidence>
<gene>
    <name evidence="17" type="ORF">E1B28_001985</name>
</gene>
<evidence type="ECO:0000313" key="18">
    <source>
        <dbReference type="Proteomes" id="UP001049176"/>
    </source>
</evidence>
<dbReference type="EMBL" id="CM032181">
    <property type="protein sequence ID" value="KAG7100210.1"/>
    <property type="molecule type" value="Genomic_DNA"/>
</dbReference>
<dbReference type="GO" id="GO:0005886">
    <property type="term" value="C:plasma membrane"/>
    <property type="evidence" value="ECO:0007669"/>
    <property type="project" value="UniProtKB-SubCell"/>
</dbReference>
<name>A0A9P7V4H4_9AGAR</name>
<evidence type="ECO:0000256" key="13">
    <source>
        <dbReference type="ARBA" id="ARBA00048494"/>
    </source>
</evidence>
<dbReference type="KEGG" id="more:E1B28_001985"/>
<dbReference type="GO" id="GO:0006032">
    <property type="term" value="P:chitin catabolic process"/>
    <property type="evidence" value="ECO:0007669"/>
    <property type="project" value="UniProtKB-KW"/>
</dbReference>
<keyword evidence="7" id="KW-0119">Carbohydrate metabolism</keyword>